<keyword evidence="14" id="KW-0325">Glycoprotein</keyword>
<dbReference type="GO" id="GO:0046718">
    <property type="term" value="P:symbiont entry into host cell"/>
    <property type="evidence" value="ECO:0007669"/>
    <property type="project" value="UniProtKB-KW"/>
</dbReference>
<dbReference type="GeneID" id="80550112"/>
<feature type="domain" description="Bunyavirus glycoprotein G1" evidence="19">
    <location>
        <begin position="562"/>
        <end position="1313"/>
    </location>
</feature>
<proteinExistence type="predicted"/>
<keyword evidence="11" id="KW-1043">Host membrane</keyword>
<evidence type="ECO:0000256" key="17">
    <source>
        <dbReference type="ARBA" id="ARBA00031199"/>
    </source>
</evidence>
<accession>A0A0B4ZUT4</accession>
<evidence type="ECO:0000313" key="22">
    <source>
        <dbReference type="Proteomes" id="UP000171592"/>
    </source>
</evidence>
<keyword evidence="15" id="KW-1038">Host endoplasmic reticulum</keyword>
<evidence type="ECO:0000256" key="2">
    <source>
        <dbReference type="ARBA" id="ARBA00004252"/>
    </source>
</evidence>
<keyword evidence="12 18" id="KW-1133">Transmembrane helix</keyword>
<evidence type="ECO:0000256" key="12">
    <source>
        <dbReference type="ARBA" id="ARBA00022989"/>
    </source>
</evidence>
<evidence type="ECO:0000256" key="15">
    <source>
        <dbReference type="ARBA" id="ARBA00023184"/>
    </source>
</evidence>
<evidence type="ECO:0000313" key="21">
    <source>
        <dbReference type="EMBL" id="AJD77609.1"/>
    </source>
</evidence>
<dbReference type="KEGG" id="vg:80550112"/>
<dbReference type="GO" id="GO:0055036">
    <property type="term" value="C:virion membrane"/>
    <property type="evidence" value="ECO:0007669"/>
    <property type="project" value="UniProtKB-SubCell"/>
</dbReference>
<feature type="transmembrane region" description="Helical" evidence="18">
    <location>
        <begin position="308"/>
        <end position="330"/>
    </location>
</feature>
<evidence type="ECO:0000256" key="13">
    <source>
        <dbReference type="ARBA" id="ARBA00023136"/>
    </source>
</evidence>
<dbReference type="Proteomes" id="UP000171592">
    <property type="component" value="Genome"/>
</dbReference>
<evidence type="ECO:0000256" key="10">
    <source>
        <dbReference type="ARBA" id="ARBA00022844"/>
    </source>
</evidence>
<feature type="domain" description="Bunyavirus glycoprotein G2" evidence="20">
    <location>
        <begin position="20"/>
        <end position="301"/>
    </location>
</feature>
<comment type="subcellular location">
    <subcellularLocation>
        <location evidence="2">Host Golgi apparatus membrane</location>
        <topology evidence="2">Multi-pass membrane protein</topology>
    </subcellularLocation>
    <subcellularLocation>
        <location evidence="3">Host endoplasmic reticulum membrane</location>
    </subcellularLocation>
    <subcellularLocation>
        <location evidence="1">Virion membrane</location>
    </subcellularLocation>
</comment>
<reference evidence="21 22" key="1">
    <citation type="journal article" date="2015" name="PLoS ONE">
        <title>Genomic Characterisation of Three Mapputta Group Viruses, a Serogroup of Australian and Papua New Guinean Bunyaviruses Associated with Human Disease.</title>
        <authorList>
            <person name="Gauci P.J."/>
            <person name="McAllister J."/>
            <person name="Mitchell I.R."/>
            <person name="Boyle D.B."/>
            <person name="Bulach D.M."/>
            <person name="Weir R.P."/>
            <person name="Melville L.F."/>
            <person name="Gubala A.J."/>
        </authorList>
    </citation>
    <scope>NUCLEOTIDE SEQUENCE [LARGE SCALE GENOMIC DNA]</scope>
    <source>
        <strain evidence="21">DPP186</strain>
    </source>
</reference>
<feature type="transmembrane region" description="Helical" evidence="18">
    <location>
        <begin position="1322"/>
        <end position="1347"/>
    </location>
</feature>
<organism evidence="21 22">
    <name type="scientific">Buffalo Creek virus</name>
    <dbReference type="NCBI Taxonomy" id="1590834"/>
    <lineage>
        <taxon>Viruses</taxon>
        <taxon>Riboviria</taxon>
        <taxon>Orthornavirae</taxon>
        <taxon>Negarnaviricota</taxon>
        <taxon>Polyploviricotina</taxon>
        <taxon>Bunyaviricetes</taxon>
        <taxon>Elliovirales</taxon>
        <taxon>Peribunyaviridae</taxon>
        <taxon>Orthobunyavirus</taxon>
        <taxon>Orthobunyavirus buffaloense</taxon>
    </lineage>
</organism>
<dbReference type="InterPro" id="IPR005167">
    <property type="entry name" value="Bunya_G1"/>
</dbReference>
<dbReference type="GO" id="GO:0019062">
    <property type="term" value="P:virion attachment to host cell"/>
    <property type="evidence" value="ECO:0007669"/>
    <property type="project" value="UniProtKB-KW"/>
</dbReference>
<evidence type="ECO:0000256" key="6">
    <source>
        <dbReference type="ARBA" id="ARBA00022692"/>
    </source>
</evidence>
<dbReference type="Pfam" id="PF03563">
    <property type="entry name" value="Bunya_G2"/>
    <property type="match status" value="1"/>
</dbReference>
<evidence type="ECO:0000256" key="8">
    <source>
        <dbReference type="ARBA" id="ARBA00022804"/>
    </source>
</evidence>
<evidence type="ECO:0000256" key="9">
    <source>
        <dbReference type="ARBA" id="ARBA00022812"/>
    </source>
</evidence>
<dbReference type="GO" id="GO:0044178">
    <property type="term" value="C:host cell Golgi membrane"/>
    <property type="evidence" value="ECO:0007669"/>
    <property type="project" value="UniProtKB-SubCell"/>
</dbReference>
<dbReference type="NCBIfam" id="TIGR04210">
    <property type="entry name" value="bunya_NSm"/>
    <property type="match status" value="1"/>
</dbReference>
<dbReference type="InterPro" id="IPR026400">
    <property type="entry name" value="Bunya_nonstruc_pro_NSm"/>
</dbReference>
<name>A0A0B4ZUT4_9VIRU</name>
<evidence type="ECO:0000256" key="16">
    <source>
        <dbReference type="ARBA" id="ARBA00023296"/>
    </source>
</evidence>
<dbReference type="Pfam" id="PF03557">
    <property type="entry name" value="Bunya_G1"/>
    <property type="match status" value="1"/>
</dbReference>
<evidence type="ECO:0000256" key="18">
    <source>
        <dbReference type="SAM" id="Phobius"/>
    </source>
</evidence>
<keyword evidence="9" id="KW-1040">Host Golgi apparatus</keyword>
<dbReference type="EMBL" id="KJ481928">
    <property type="protein sequence ID" value="AJD77609.1"/>
    <property type="molecule type" value="Viral_cRNA"/>
</dbReference>
<evidence type="ECO:0000256" key="1">
    <source>
        <dbReference type="ARBA" id="ARBA00004182"/>
    </source>
</evidence>
<keyword evidence="6 18" id="KW-0812">Transmembrane</keyword>
<keyword evidence="16" id="KW-1160">Virus entry into host cell</keyword>
<dbReference type="GO" id="GO:0044003">
    <property type="term" value="P:symbiont-mediated perturbation of host process"/>
    <property type="evidence" value="ECO:0007669"/>
    <property type="project" value="InterPro"/>
</dbReference>
<feature type="transmembrane region" description="Helical" evidence="18">
    <location>
        <begin position="356"/>
        <end position="376"/>
    </location>
</feature>
<keyword evidence="10" id="KW-0946">Virion</keyword>
<keyword evidence="13 18" id="KW-0472">Membrane</keyword>
<keyword evidence="5" id="KW-0945">Host-virus interaction</keyword>
<dbReference type="GO" id="GO:0044167">
    <property type="term" value="C:host cell endoplasmic reticulum membrane"/>
    <property type="evidence" value="ECO:0007669"/>
    <property type="project" value="UniProtKB-SubCell"/>
</dbReference>
<keyword evidence="7" id="KW-0732">Signal</keyword>
<evidence type="ECO:0000256" key="11">
    <source>
        <dbReference type="ARBA" id="ARBA00022870"/>
    </source>
</evidence>
<evidence type="ECO:0000259" key="20">
    <source>
        <dbReference type="Pfam" id="PF03563"/>
    </source>
</evidence>
<keyword evidence="8" id="KW-1161">Viral attachment to host cell</keyword>
<evidence type="ECO:0000256" key="7">
    <source>
        <dbReference type="ARBA" id="ARBA00022729"/>
    </source>
</evidence>
<keyword evidence="22" id="KW-1185">Reference proteome</keyword>
<evidence type="ECO:0000256" key="14">
    <source>
        <dbReference type="ARBA" id="ARBA00023180"/>
    </source>
</evidence>
<dbReference type="InterPro" id="IPR005168">
    <property type="entry name" value="Bunya_G2"/>
</dbReference>
<feature type="transmembrane region" description="Helical" evidence="18">
    <location>
        <begin position="447"/>
        <end position="470"/>
    </location>
</feature>
<evidence type="ECO:0000256" key="5">
    <source>
        <dbReference type="ARBA" id="ARBA00022581"/>
    </source>
</evidence>
<evidence type="ECO:0000259" key="19">
    <source>
        <dbReference type="Pfam" id="PF03557"/>
    </source>
</evidence>
<sequence length="1371" mass="155995">MAFIIILMVVAVSYAIPVDHCFTGGSVLFTKSGVTGVQNACIKDDIATYKITVTYLGTNATMHHVVNSAHIKPFVKGWEQCKPLPAKNGNLNIITINKDFHISSKKYACTEDCQITLDKEHAIIKLSSSALNFYSVYGTMQKTGWFKGYASIELINTCENLEISCGPNFYKVHSCFKDHMSCIRYLHGSIINYNVATSICVNIEIIILLVMILIIFCILALLAKTYLCYLMIPIFYPISLIYASIYNKFLKACKICGLSVHPLTSCGKLCVCGCLFESTTRLAIHRKSGICPGYKTLRHSRMLCKSKGCNLLFSIILAILFLSFVTPITAECIDTQYLEPKYQQLLEIERSNNVNLIMAIILISFVSFLILLSAIYEIFFYYIIRLLVVECPECNMYHSKIGVTYFGDFTNKCGYCTCGDLEDIEGVKIHKRRPNCLSKYKVKYYKYMLFAVILLIIAKDSFAIATPQLIHVKKCLQQEHMSADCVPELIEYKCENPHAVRQTIQILQHIGFTKPNLQIGESSYEIIGNSQSDNVFTKKYLGFLNRIGNCQYIDKLQSGTNQWIQFAQSHKPELCSNFTVPFCECLASDCTIKSVNITGWAKIDSDIQRVLKIYQKIFPGIGSEYLSQIVHSNNVMTLNALQVIFNRQYKNNKQIVSLIQLIKDLEKAHIGNLERRLMVIETSKIKIDDVVLLQNIKECHSMEILNCTDKHETVSKQYTICTNRQKKGVYKYSGKIFLSKDTRHSCNIDEYCHHDFEALAIQEFQEFKQMNCLTKTQSRSTDTYKTECYPVQIGKCTPALTQKNVVKCEDNSIHETQLPYKMGTIPGMIKLTDSGSAPMVVHESKCTWADITKQHTIKLETHDTLENYKQAMMLKLENDLIIHKYKKTIGMPHFKPKYQPISIKGQETDNGIDESYVEFTLPLLSGASTGLHLMHKNFELYDIVVYIKSARLESLYTEIYETGPTTTINVKHNELCTGSCPIVVQKDPNWLSFILERTSRWGCEEFGCMAVNEGCLYGSCNDVIKPVGTVFKKEGETKIKSEICINTPTSSFCKSMDGEILELSDNLELQLEKNEAYSTAELLYFEKNKLYKGDINQLGSYSKKCGNVQMVKNKTHGMGNPRVDYTCHAARRKDVIIRRCFDNNFESCKLLEEIHNSYNHTDNGLIVSDNTKNLGNLKVKIHLGTLEYKLYNEKIDLKFHGRCFGCINCFTNIDCEIEIHVDQPVICEISANCHLMHSRIIINEIEHKYALKAICQKKFDVLSLSICGQTTDISLDLSLTNDKIELDIADQTTYIREKDNSCGTWLCRVLDEGLNLNIFGGVGFYITVTLIIIVCIVFIVVLIYCLLPLCSRVKGVLQKQEYEMLREYKLK</sequence>
<protein>
    <recommendedName>
        <fullName evidence="4">Envelopment polyprotein</fullName>
    </recommendedName>
    <alternativeName>
        <fullName evidence="17">M polyprotein</fullName>
    </alternativeName>
</protein>
<feature type="transmembrane region" description="Helical" evidence="18">
    <location>
        <begin position="205"/>
        <end position="223"/>
    </location>
</feature>
<evidence type="ECO:0000256" key="3">
    <source>
        <dbReference type="ARBA" id="ARBA00004625"/>
    </source>
</evidence>
<evidence type="ECO:0000256" key="4">
    <source>
        <dbReference type="ARBA" id="ARBA00015294"/>
    </source>
</evidence>
<dbReference type="RefSeq" id="YP_010839910.1">
    <property type="nucleotide sequence ID" value="NC_078234.1"/>
</dbReference>